<gene>
    <name evidence="2" type="ORF">TRUGW13939_06594</name>
</gene>
<organism evidence="2 3">
    <name type="scientific">Talaromyces rugulosus</name>
    <name type="common">Penicillium rugulosum</name>
    <dbReference type="NCBI Taxonomy" id="121627"/>
    <lineage>
        <taxon>Eukaryota</taxon>
        <taxon>Fungi</taxon>
        <taxon>Dikarya</taxon>
        <taxon>Ascomycota</taxon>
        <taxon>Pezizomycotina</taxon>
        <taxon>Eurotiomycetes</taxon>
        <taxon>Eurotiomycetidae</taxon>
        <taxon>Eurotiales</taxon>
        <taxon>Trichocomaceae</taxon>
        <taxon>Talaromyces</taxon>
        <taxon>Talaromyces sect. Islandici</taxon>
    </lineage>
</organism>
<feature type="transmembrane region" description="Helical" evidence="1">
    <location>
        <begin position="84"/>
        <end position="103"/>
    </location>
</feature>
<dbReference type="AlphaFoldDB" id="A0A7H8QZD9"/>
<dbReference type="EMBL" id="CP055900">
    <property type="protein sequence ID" value="QKX59460.1"/>
    <property type="molecule type" value="Genomic_DNA"/>
</dbReference>
<evidence type="ECO:0000256" key="1">
    <source>
        <dbReference type="SAM" id="Phobius"/>
    </source>
</evidence>
<keyword evidence="1" id="KW-0472">Membrane</keyword>
<keyword evidence="1" id="KW-1133">Transmembrane helix</keyword>
<accession>A0A7H8QZD9</accession>
<evidence type="ECO:0000313" key="2">
    <source>
        <dbReference type="EMBL" id="QKX59460.1"/>
    </source>
</evidence>
<keyword evidence="3" id="KW-1185">Reference proteome</keyword>
<dbReference type="Proteomes" id="UP000509510">
    <property type="component" value="Chromosome III"/>
</dbReference>
<name>A0A7H8QZD9_TALRU</name>
<dbReference type="RefSeq" id="XP_035345638.1">
    <property type="nucleotide sequence ID" value="XM_035489745.1"/>
</dbReference>
<dbReference type="GeneID" id="55994089"/>
<proteinExistence type="predicted"/>
<evidence type="ECO:0000313" key="3">
    <source>
        <dbReference type="Proteomes" id="UP000509510"/>
    </source>
</evidence>
<dbReference type="KEGG" id="trg:TRUGW13939_06594"/>
<dbReference type="OrthoDB" id="4348452at2759"/>
<sequence>MEKTSLQGRGPTADLGQLDDNAIDRLIVDSYSRPHKFVLKYIMTPFANHPIRLILVILVFVYGPLITCNIWNDDVEVCDRRFHYMHYSIILGFLALTIYSNFLKWKLDSEKKRLLSQDAEIGSNVQGPKH</sequence>
<feature type="transmembrane region" description="Helical" evidence="1">
    <location>
        <begin position="53"/>
        <end position="72"/>
    </location>
</feature>
<reference evidence="3" key="1">
    <citation type="submission" date="2020-06" db="EMBL/GenBank/DDBJ databases">
        <title>A chromosome-scale genome assembly of Talaromyces rugulosus W13939.</title>
        <authorList>
            <person name="Wang B."/>
            <person name="Guo L."/>
            <person name="Ye K."/>
            <person name="Wang L."/>
        </authorList>
    </citation>
    <scope>NUCLEOTIDE SEQUENCE [LARGE SCALE GENOMIC DNA]</scope>
    <source>
        <strain evidence="3">W13939</strain>
    </source>
</reference>
<keyword evidence="1" id="KW-0812">Transmembrane</keyword>
<protein>
    <submittedName>
        <fullName evidence="2">Uncharacterized protein</fullName>
    </submittedName>
</protein>